<feature type="region of interest" description="Disordered" evidence="2">
    <location>
        <begin position="690"/>
        <end position="770"/>
    </location>
</feature>
<dbReference type="Proteomes" id="UP000813385">
    <property type="component" value="Unassembled WGS sequence"/>
</dbReference>
<feature type="domain" description="Alpha/beta hydrolase fold-3" evidence="3">
    <location>
        <begin position="387"/>
        <end position="442"/>
    </location>
</feature>
<evidence type="ECO:0000259" key="3">
    <source>
        <dbReference type="Pfam" id="PF07859"/>
    </source>
</evidence>
<feature type="region of interest" description="Disordered" evidence="2">
    <location>
        <begin position="528"/>
        <end position="562"/>
    </location>
</feature>
<feature type="compositionally biased region" description="Basic and acidic residues" evidence="2">
    <location>
        <begin position="690"/>
        <end position="707"/>
    </location>
</feature>
<dbReference type="EMBL" id="JAGPXD010000002">
    <property type="protein sequence ID" value="KAH7367595.1"/>
    <property type="molecule type" value="Genomic_DNA"/>
</dbReference>
<accession>A0A8K0THF6</accession>
<feature type="region of interest" description="Disordered" evidence="2">
    <location>
        <begin position="642"/>
        <end position="673"/>
    </location>
</feature>
<name>A0A8K0THF6_9PEZI</name>
<gene>
    <name evidence="4" type="ORF">B0T11DRAFT_275633</name>
</gene>
<dbReference type="InterPro" id="IPR013094">
    <property type="entry name" value="AB_hydrolase_3"/>
</dbReference>
<protein>
    <recommendedName>
        <fullName evidence="3">Alpha/beta hydrolase fold-3 domain-containing protein</fullName>
    </recommendedName>
</protein>
<feature type="compositionally biased region" description="Basic and acidic residues" evidence="2">
    <location>
        <begin position="314"/>
        <end position="325"/>
    </location>
</feature>
<dbReference type="GO" id="GO:0016787">
    <property type="term" value="F:hydrolase activity"/>
    <property type="evidence" value="ECO:0007669"/>
    <property type="project" value="UniProtKB-KW"/>
</dbReference>
<dbReference type="Gene3D" id="3.40.50.1820">
    <property type="entry name" value="alpha/beta hydrolase"/>
    <property type="match status" value="2"/>
</dbReference>
<feature type="compositionally biased region" description="Polar residues" evidence="2">
    <location>
        <begin position="346"/>
        <end position="358"/>
    </location>
</feature>
<dbReference type="InterPro" id="IPR029058">
    <property type="entry name" value="AB_hydrolase_fold"/>
</dbReference>
<feature type="compositionally biased region" description="Basic and acidic residues" evidence="2">
    <location>
        <begin position="927"/>
        <end position="938"/>
    </location>
</feature>
<evidence type="ECO:0000256" key="1">
    <source>
        <dbReference type="ARBA" id="ARBA00022801"/>
    </source>
</evidence>
<evidence type="ECO:0000313" key="5">
    <source>
        <dbReference type="Proteomes" id="UP000813385"/>
    </source>
</evidence>
<evidence type="ECO:0000256" key="2">
    <source>
        <dbReference type="SAM" id="MobiDB-lite"/>
    </source>
</evidence>
<evidence type="ECO:0000313" key="4">
    <source>
        <dbReference type="EMBL" id="KAH7367595.1"/>
    </source>
</evidence>
<organism evidence="4 5">
    <name type="scientific">Plectosphaerella cucumerina</name>
    <dbReference type="NCBI Taxonomy" id="40658"/>
    <lineage>
        <taxon>Eukaryota</taxon>
        <taxon>Fungi</taxon>
        <taxon>Dikarya</taxon>
        <taxon>Ascomycota</taxon>
        <taxon>Pezizomycotina</taxon>
        <taxon>Sordariomycetes</taxon>
        <taxon>Hypocreomycetidae</taxon>
        <taxon>Glomerellales</taxon>
        <taxon>Plectosphaerellaceae</taxon>
        <taxon>Plectosphaerella</taxon>
    </lineage>
</organism>
<proteinExistence type="predicted"/>
<dbReference type="OrthoDB" id="2336090at2759"/>
<keyword evidence="1" id="KW-0378">Hydrolase</keyword>
<feature type="compositionally biased region" description="Low complexity" evidence="2">
    <location>
        <begin position="331"/>
        <end position="340"/>
    </location>
</feature>
<keyword evidence="5" id="KW-1185">Reference proteome</keyword>
<feature type="domain" description="Alpha/beta hydrolase fold-3" evidence="3">
    <location>
        <begin position="150"/>
        <end position="263"/>
    </location>
</feature>
<dbReference type="PANTHER" id="PTHR48081">
    <property type="entry name" value="AB HYDROLASE SUPERFAMILY PROTEIN C4A8.06C"/>
    <property type="match status" value="1"/>
</dbReference>
<feature type="compositionally biased region" description="Pro residues" evidence="2">
    <location>
        <begin position="727"/>
        <end position="737"/>
    </location>
</feature>
<dbReference type="SUPFAM" id="SSF53474">
    <property type="entry name" value="alpha/beta-Hydrolases"/>
    <property type="match status" value="1"/>
</dbReference>
<sequence>MNPLKLNTTSVSLAVTPTVVSTLLSHYINRSPLREKPTAHLSYDEGLHLVRAFLQFASHHTVEELQAFTAQWVPHPNWVRVKEVDIGDEQLDKAASLLRAQLGEDGIAQVGGGKWWQWRKPDTPLRAEWIEMKSDYQERKKTGEKGKRVMLYVHGGAYFFGSVDEHRYQMQRHARKLKARVFAPKYRLAPQFPFPCGLYDCLAAYLHLLTVQEPSEIILAGDSAGGGMVISMLCTMRDQGIPLPAGAILISPWVDLTHSFPSVSGDNPLDYIPMSGFHHKPSRAWPPPNEDDMVMMKEQAEKLKTGKQSAVKESTLKDKRAEPFEMKSTSNGETNGTTNGHHPVAASQNGNTNTTPESGDQAKPPQTEECQRTAVQLSVTIDGKLTTVKDQIQMYTTNELLPHPLVSPVTQPTLGGLPPLLVMVGGGEMLRDEQIYLAHKCANPAKYAPPDAKMTDADREKLKRYKPTYVQLQVWDDLCHVAPTLSFTRPAKYMYRSIAQFGAWALARAQNTHIDILDDDAISVISISGSDDEEQTRKDNENTTPPANPDSPFTPKVGKAGDTLPQFKGHMIRHRVTRHGAIYDLAPASELPACMMPREEVGVAKEIPVKRWLDSKRQWEQRYSSARAKVHQKIVKDMAAGFVGNGDTETPPPTALAGRRRAPPEKEPKKKTKSIGLALWSLWGSKHDEMTVQREKDAEQHHAETKAATEAGGDTAPSAVDTQSQPPGSPLPPPTPRSPASRPRSRSNVRAVVDENQASQTSLTGGEEHTVVEDLIAIRKQAEKQHEQEVATASKSNNFLSPAFVPETGVAGKRPHLEGIALPFSLGKEADSASMMTLQSTAESEVRPMSPLSVGGGPAAADSGASTPRAHDAATPFSFGGASTYATPAVELSRPQMDRDDFFTAAEDLPLAAGAGQQKAETSVDDGAAKSDLQKAAV</sequence>
<dbReference type="Pfam" id="PF07859">
    <property type="entry name" value="Abhydrolase_3"/>
    <property type="match status" value="2"/>
</dbReference>
<dbReference type="AlphaFoldDB" id="A0A8K0THF6"/>
<comment type="caution">
    <text evidence="4">The sequence shown here is derived from an EMBL/GenBank/DDBJ whole genome shotgun (WGS) entry which is preliminary data.</text>
</comment>
<feature type="region of interest" description="Disordered" evidence="2">
    <location>
        <begin position="835"/>
        <end position="938"/>
    </location>
</feature>
<dbReference type="InterPro" id="IPR050300">
    <property type="entry name" value="GDXG_lipolytic_enzyme"/>
</dbReference>
<reference evidence="4" key="1">
    <citation type="journal article" date="2021" name="Nat. Commun.">
        <title>Genetic determinants of endophytism in the Arabidopsis root mycobiome.</title>
        <authorList>
            <person name="Mesny F."/>
            <person name="Miyauchi S."/>
            <person name="Thiergart T."/>
            <person name="Pickel B."/>
            <person name="Atanasova L."/>
            <person name="Karlsson M."/>
            <person name="Huettel B."/>
            <person name="Barry K.W."/>
            <person name="Haridas S."/>
            <person name="Chen C."/>
            <person name="Bauer D."/>
            <person name="Andreopoulos W."/>
            <person name="Pangilinan J."/>
            <person name="LaButti K."/>
            <person name="Riley R."/>
            <person name="Lipzen A."/>
            <person name="Clum A."/>
            <person name="Drula E."/>
            <person name="Henrissat B."/>
            <person name="Kohler A."/>
            <person name="Grigoriev I.V."/>
            <person name="Martin F.M."/>
            <person name="Hacquard S."/>
        </authorList>
    </citation>
    <scope>NUCLEOTIDE SEQUENCE</scope>
    <source>
        <strain evidence="4">MPI-CAGE-AT-0016</strain>
    </source>
</reference>
<dbReference type="PANTHER" id="PTHR48081:SF19">
    <property type="entry name" value="AB HYDROLASE SUPERFAMILY PROTEIN C4A8.06C"/>
    <property type="match status" value="1"/>
</dbReference>
<feature type="region of interest" description="Disordered" evidence="2">
    <location>
        <begin position="300"/>
        <end position="372"/>
    </location>
</feature>